<comment type="caution">
    <text evidence="4">The sequence shown here is derived from an EMBL/GenBank/DDBJ whole genome shotgun (WGS) entry which is preliminary data.</text>
</comment>
<name>A0A2S9SNK0_9BACT</name>
<evidence type="ECO:0000313" key="5">
    <source>
        <dbReference type="Proteomes" id="UP000239065"/>
    </source>
</evidence>
<accession>A0A2S9SNK0</accession>
<dbReference type="PANTHER" id="PTHR22916">
    <property type="entry name" value="GLYCOSYLTRANSFERASE"/>
    <property type="match status" value="1"/>
</dbReference>
<dbReference type="PANTHER" id="PTHR22916:SF51">
    <property type="entry name" value="GLYCOSYLTRANSFERASE EPSH-RELATED"/>
    <property type="match status" value="1"/>
</dbReference>
<dbReference type="RefSeq" id="WP_105909018.1">
    <property type="nucleotide sequence ID" value="NZ_NXGJ01000004.1"/>
</dbReference>
<dbReference type="Proteomes" id="UP000239065">
    <property type="component" value="Unassembled WGS sequence"/>
</dbReference>
<feature type="domain" description="Glycosyltransferase 2-like" evidence="3">
    <location>
        <begin position="5"/>
        <end position="165"/>
    </location>
</feature>
<reference evidence="4 5" key="1">
    <citation type="submission" date="2017-09" db="EMBL/GenBank/DDBJ databases">
        <title>Reassesment of A. cryaerophilus.</title>
        <authorList>
            <person name="Perez-Cataluna A."/>
            <person name="Collado L."/>
            <person name="Salgado O."/>
            <person name="Lefinanco V."/>
            <person name="Figueras M.J."/>
        </authorList>
    </citation>
    <scope>NUCLEOTIDE SEQUENCE [LARGE SCALE GENOMIC DNA]</scope>
    <source>
        <strain evidence="4 5">LMG 9861</strain>
    </source>
</reference>
<dbReference type="CDD" id="cd00761">
    <property type="entry name" value="Glyco_tranf_GTA_type"/>
    <property type="match status" value="1"/>
</dbReference>
<keyword evidence="1" id="KW-0328">Glycosyltransferase</keyword>
<dbReference type="AlphaFoldDB" id="A0A2S9SNK0"/>
<dbReference type="GO" id="GO:0016758">
    <property type="term" value="F:hexosyltransferase activity"/>
    <property type="evidence" value="ECO:0007669"/>
    <property type="project" value="UniProtKB-ARBA"/>
</dbReference>
<dbReference type="SUPFAM" id="SSF53448">
    <property type="entry name" value="Nucleotide-diphospho-sugar transferases"/>
    <property type="match status" value="1"/>
</dbReference>
<dbReference type="EMBL" id="NXGJ01000004">
    <property type="protein sequence ID" value="PRM88158.1"/>
    <property type="molecule type" value="Genomic_DNA"/>
</dbReference>
<proteinExistence type="predicted"/>
<sequence>MAKISVIIPVYNTSNLLKRCLESILFQTLSDIEIVIVNDGSTDNSLDIINKYAENDCRIKVISQPNQGLSVARNTGILEATSSYISFVDSDDEIDYNMLHILYDILVRDNSDMVYTRGLTKNLYTQKTYLTHELNLLDSKEDIFRNMLAYKLYPGAYYSIYKRSLFIENNIFFPKQKYYEDSGTTYKLCYFAKKISLSNTPLYIYYYGNCNAITSKFKRKHIKDMFFILHDTYSFLKENNILKKYQTDFIVNYISRIKYLINCINNPDIEKDMDCESISILLVRYIIKYNKLFKGIKTIELSSPIILAFLNKKGLITASRIKKYKVYFQEIDFYKNIINSIHDLCKYKKIYLYGAGEILDRLYPEIINQDIKIVGIIDKVVQQKKIGKDIYKIIKLNEIDFNQEEVNIIISSEVFAYEIQRIIEKYIEDNSKNKSNINIITYLNAMHSLERSEK</sequence>
<evidence type="ECO:0000259" key="3">
    <source>
        <dbReference type="Pfam" id="PF00535"/>
    </source>
</evidence>
<dbReference type="InterPro" id="IPR001173">
    <property type="entry name" value="Glyco_trans_2-like"/>
</dbReference>
<evidence type="ECO:0000256" key="2">
    <source>
        <dbReference type="ARBA" id="ARBA00022679"/>
    </source>
</evidence>
<evidence type="ECO:0000313" key="4">
    <source>
        <dbReference type="EMBL" id="PRM88158.1"/>
    </source>
</evidence>
<gene>
    <name evidence="4" type="ORF">CJ669_05245</name>
</gene>
<dbReference type="Gene3D" id="3.90.550.10">
    <property type="entry name" value="Spore Coat Polysaccharide Biosynthesis Protein SpsA, Chain A"/>
    <property type="match status" value="1"/>
</dbReference>
<protein>
    <recommendedName>
        <fullName evidence="3">Glycosyltransferase 2-like domain-containing protein</fullName>
    </recommendedName>
</protein>
<keyword evidence="2" id="KW-0808">Transferase</keyword>
<evidence type="ECO:0000256" key="1">
    <source>
        <dbReference type="ARBA" id="ARBA00022676"/>
    </source>
</evidence>
<dbReference type="InterPro" id="IPR029044">
    <property type="entry name" value="Nucleotide-diphossugar_trans"/>
</dbReference>
<dbReference type="Pfam" id="PF00535">
    <property type="entry name" value="Glycos_transf_2"/>
    <property type="match status" value="1"/>
</dbReference>
<organism evidence="4 5">
    <name type="scientific">Aliarcobacter cryaerophilus</name>
    <dbReference type="NCBI Taxonomy" id="28198"/>
    <lineage>
        <taxon>Bacteria</taxon>
        <taxon>Pseudomonadati</taxon>
        <taxon>Campylobacterota</taxon>
        <taxon>Epsilonproteobacteria</taxon>
        <taxon>Campylobacterales</taxon>
        <taxon>Arcobacteraceae</taxon>
        <taxon>Aliarcobacter</taxon>
    </lineage>
</organism>